<dbReference type="Proteomes" id="UP000309215">
    <property type="component" value="Unassembled WGS sequence"/>
</dbReference>
<evidence type="ECO:0000313" key="3">
    <source>
        <dbReference type="Proteomes" id="UP000309215"/>
    </source>
</evidence>
<proteinExistence type="predicted"/>
<organism evidence="2 3">
    <name type="scientific">Polyangium fumosum</name>
    <dbReference type="NCBI Taxonomy" id="889272"/>
    <lineage>
        <taxon>Bacteria</taxon>
        <taxon>Pseudomonadati</taxon>
        <taxon>Myxococcota</taxon>
        <taxon>Polyangia</taxon>
        <taxon>Polyangiales</taxon>
        <taxon>Polyangiaceae</taxon>
        <taxon>Polyangium</taxon>
    </lineage>
</organism>
<sequence length="234" mass="25591">MAVLTTRVLQYRSDNGVVKDVTLTVFTPRKTDQDDWECGFQFSPPPNQRTLHVRGVDAIQALLSCLTVARSYIEHPTEERSSWQGMVHAGLPRFAEKPEAYQPPTVPPCEANPGGLEPLAVGTLGCPDEAGRARALALTVYKPVRVDDGTWKCAFLLGSTLDEPVRHGTGDDFIEALLDGLALARATYEAMIPEGWEAPLSDEFLGPTFLPYKVGRAYAMEPTSDPDMPDFSAP</sequence>
<dbReference type="EMBL" id="SSMQ01000034">
    <property type="protein sequence ID" value="TKD02419.1"/>
    <property type="molecule type" value="Genomic_DNA"/>
</dbReference>
<evidence type="ECO:0000313" key="2">
    <source>
        <dbReference type="EMBL" id="TKD02419.1"/>
    </source>
</evidence>
<dbReference type="InterPro" id="IPR054241">
    <property type="entry name" value="DUF6968"/>
</dbReference>
<feature type="domain" description="DUF6968" evidence="1">
    <location>
        <begin position="6"/>
        <end position="86"/>
    </location>
</feature>
<accession>A0A4V5PM93</accession>
<dbReference type="Pfam" id="PF22302">
    <property type="entry name" value="DUF6968"/>
    <property type="match status" value="1"/>
</dbReference>
<name>A0A4V5PM93_9BACT</name>
<reference evidence="2 3" key="1">
    <citation type="submission" date="2019-04" db="EMBL/GenBank/DDBJ databases">
        <authorList>
            <person name="Li Y."/>
            <person name="Wang J."/>
        </authorList>
    </citation>
    <scope>NUCLEOTIDE SEQUENCE [LARGE SCALE GENOMIC DNA]</scope>
    <source>
        <strain evidence="2 3">DSM 14668</strain>
    </source>
</reference>
<evidence type="ECO:0000259" key="1">
    <source>
        <dbReference type="Pfam" id="PF22302"/>
    </source>
</evidence>
<comment type="caution">
    <text evidence="2">The sequence shown here is derived from an EMBL/GenBank/DDBJ whole genome shotgun (WGS) entry which is preliminary data.</text>
</comment>
<dbReference type="RefSeq" id="WP_170229443.1">
    <property type="nucleotide sequence ID" value="NZ_SSMQ01000034.1"/>
</dbReference>
<protein>
    <recommendedName>
        <fullName evidence="1">DUF6968 domain-containing protein</fullName>
    </recommendedName>
</protein>
<dbReference type="AlphaFoldDB" id="A0A4V5PM93"/>
<gene>
    <name evidence="2" type="ORF">E8A74_28405</name>
</gene>
<keyword evidence="3" id="KW-1185">Reference proteome</keyword>